<keyword evidence="1" id="KW-1133">Transmembrane helix</keyword>
<accession>A0A7W5GFZ9</accession>
<sequence>MSRSLLIQLVGMPIAALIAILFVFGYWIPAVLALIAATVGIVWAARARNNAELDDAIRRSEIGDD</sequence>
<keyword evidence="1" id="KW-0472">Membrane</keyword>
<evidence type="ECO:0000313" key="2">
    <source>
        <dbReference type="EMBL" id="MBB3158093.1"/>
    </source>
</evidence>
<organism evidence="2 3">
    <name type="scientific">Microbacterium proteolyticum</name>
    <dbReference type="NCBI Taxonomy" id="1572644"/>
    <lineage>
        <taxon>Bacteria</taxon>
        <taxon>Bacillati</taxon>
        <taxon>Actinomycetota</taxon>
        <taxon>Actinomycetes</taxon>
        <taxon>Micrococcales</taxon>
        <taxon>Microbacteriaceae</taxon>
        <taxon>Microbacterium</taxon>
    </lineage>
</organism>
<dbReference type="EMBL" id="JACHXY010000002">
    <property type="protein sequence ID" value="MBB3158093.1"/>
    <property type="molecule type" value="Genomic_DNA"/>
</dbReference>
<keyword evidence="1" id="KW-0812">Transmembrane</keyword>
<reference evidence="2 3" key="1">
    <citation type="submission" date="2020-08" db="EMBL/GenBank/DDBJ databases">
        <title>Genomic Encyclopedia of Type Strains, Phase III (KMG-III): the genomes of soil and plant-associated and newly described type strains.</title>
        <authorList>
            <person name="Whitman W."/>
        </authorList>
    </citation>
    <scope>NUCLEOTIDE SEQUENCE [LARGE SCALE GENOMIC DNA]</scope>
    <source>
        <strain evidence="2 3">CECT 8356</strain>
    </source>
</reference>
<feature type="transmembrane region" description="Helical" evidence="1">
    <location>
        <begin position="12"/>
        <end position="45"/>
    </location>
</feature>
<comment type="caution">
    <text evidence="2">The sequence shown here is derived from an EMBL/GenBank/DDBJ whole genome shotgun (WGS) entry which is preliminary data.</text>
</comment>
<protein>
    <submittedName>
        <fullName evidence="2">Putative membrane protein</fullName>
    </submittedName>
</protein>
<gene>
    <name evidence="2" type="ORF">FHS07_001789</name>
</gene>
<evidence type="ECO:0000313" key="3">
    <source>
        <dbReference type="Proteomes" id="UP000543579"/>
    </source>
</evidence>
<evidence type="ECO:0000256" key="1">
    <source>
        <dbReference type="SAM" id="Phobius"/>
    </source>
</evidence>
<name>A0A7W5GFZ9_9MICO</name>
<dbReference type="Proteomes" id="UP000543579">
    <property type="component" value="Unassembled WGS sequence"/>
</dbReference>
<dbReference type="AlphaFoldDB" id="A0A7W5GFZ9"/>
<proteinExistence type="predicted"/>